<dbReference type="PROSITE" id="PS51085">
    <property type="entry name" value="2FE2S_FER_2"/>
    <property type="match status" value="1"/>
</dbReference>
<dbReference type="Pfam" id="PF00111">
    <property type="entry name" value="Fer2"/>
    <property type="match status" value="1"/>
</dbReference>
<dbReference type="Gene3D" id="3.10.20.30">
    <property type="match status" value="1"/>
</dbReference>
<dbReference type="CDD" id="cd00207">
    <property type="entry name" value="fer2"/>
    <property type="match status" value="1"/>
</dbReference>
<gene>
    <name evidence="3" type="ORF">GCM10007894_06300</name>
</gene>
<dbReference type="GO" id="GO:0051537">
    <property type="term" value="F:2 iron, 2 sulfur cluster binding"/>
    <property type="evidence" value="ECO:0007669"/>
    <property type="project" value="InterPro"/>
</dbReference>
<name>A0AA37WVJ6_9GAMM</name>
<dbReference type="Proteomes" id="UP001157439">
    <property type="component" value="Unassembled WGS sequence"/>
</dbReference>
<feature type="domain" description="2Fe-2S ferredoxin-type" evidence="2">
    <location>
        <begin position="1"/>
        <end position="84"/>
    </location>
</feature>
<dbReference type="InterPro" id="IPR012675">
    <property type="entry name" value="Beta-grasp_dom_sf"/>
</dbReference>
<proteinExistence type="predicted"/>
<dbReference type="SUPFAM" id="SSF54292">
    <property type="entry name" value="2Fe-2S ferredoxin-like"/>
    <property type="match status" value="1"/>
</dbReference>
<sequence>MSWIYLKDKRPIFYVDDSKTLLETLEDNKVDSYSECRNGYCGTCRLKLLNGEVHYPEEPISHVEQDECLPCCCYPKSDIELEID</sequence>
<keyword evidence="4" id="KW-1185">Reference proteome</keyword>
<dbReference type="EMBL" id="BSPO01000002">
    <property type="protein sequence ID" value="GLS82653.1"/>
    <property type="molecule type" value="Genomic_DNA"/>
</dbReference>
<dbReference type="RefSeq" id="WP_095498923.1">
    <property type="nucleotide sequence ID" value="NZ_BSPO01000002.1"/>
</dbReference>
<evidence type="ECO:0000313" key="4">
    <source>
        <dbReference type="Proteomes" id="UP001157439"/>
    </source>
</evidence>
<dbReference type="AlphaFoldDB" id="A0AA37WVJ6"/>
<comment type="caution">
    <text evidence="3">The sequence shown here is derived from an EMBL/GenBank/DDBJ whole genome shotgun (WGS) entry which is preliminary data.</text>
</comment>
<dbReference type="InterPro" id="IPR006058">
    <property type="entry name" value="2Fe2S_fd_BS"/>
</dbReference>
<evidence type="ECO:0000256" key="1">
    <source>
        <dbReference type="ARBA" id="ARBA00023075"/>
    </source>
</evidence>
<protein>
    <submittedName>
        <fullName evidence="3">(2Fe-2S) ferredoxin</fullName>
    </submittedName>
</protein>
<reference evidence="3 4" key="1">
    <citation type="journal article" date="2014" name="Int. J. Syst. Evol. Microbiol.">
        <title>Complete genome sequence of Corynebacterium casei LMG S-19264T (=DSM 44701T), isolated from a smear-ripened cheese.</title>
        <authorList>
            <consortium name="US DOE Joint Genome Institute (JGI-PGF)"/>
            <person name="Walter F."/>
            <person name="Albersmeier A."/>
            <person name="Kalinowski J."/>
            <person name="Ruckert C."/>
        </authorList>
    </citation>
    <scope>NUCLEOTIDE SEQUENCE [LARGE SCALE GENOMIC DNA]</scope>
    <source>
        <strain evidence="3 4">NBRC 112785</strain>
    </source>
</reference>
<accession>A0AA37WVJ6</accession>
<dbReference type="InterPro" id="IPR001041">
    <property type="entry name" value="2Fe-2S_ferredoxin-type"/>
</dbReference>
<evidence type="ECO:0000259" key="2">
    <source>
        <dbReference type="PROSITE" id="PS51085"/>
    </source>
</evidence>
<dbReference type="NCBIfam" id="NF007985">
    <property type="entry name" value="PRK10713.1"/>
    <property type="match status" value="1"/>
</dbReference>
<dbReference type="InterPro" id="IPR036010">
    <property type="entry name" value="2Fe-2S_ferredoxin-like_sf"/>
</dbReference>
<evidence type="ECO:0000313" key="3">
    <source>
        <dbReference type="EMBL" id="GLS82653.1"/>
    </source>
</evidence>
<dbReference type="PROSITE" id="PS00197">
    <property type="entry name" value="2FE2S_FER_1"/>
    <property type="match status" value="1"/>
</dbReference>
<organism evidence="3 4">
    <name type="scientific">Paraferrimonas haliotis</name>
    <dbReference type="NCBI Taxonomy" id="2013866"/>
    <lineage>
        <taxon>Bacteria</taxon>
        <taxon>Pseudomonadati</taxon>
        <taxon>Pseudomonadota</taxon>
        <taxon>Gammaproteobacteria</taxon>
        <taxon>Alteromonadales</taxon>
        <taxon>Ferrimonadaceae</taxon>
        <taxon>Paraferrimonas</taxon>
    </lineage>
</organism>
<keyword evidence="1" id="KW-0830">Ubiquinone</keyword>